<feature type="region of interest" description="Disordered" evidence="5">
    <location>
        <begin position="193"/>
        <end position="217"/>
    </location>
</feature>
<evidence type="ECO:0000313" key="8">
    <source>
        <dbReference type="Proteomes" id="UP000177625"/>
    </source>
</evidence>
<evidence type="ECO:0000256" key="5">
    <source>
        <dbReference type="SAM" id="MobiDB-lite"/>
    </source>
</evidence>
<dbReference type="GO" id="GO:0005634">
    <property type="term" value="C:nucleus"/>
    <property type="evidence" value="ECO:0007669"/>
    <property type="project" value="UniProtKB-SubCell"/>
</dbReference>
<gene>
    <name evidence="7" type="ORF">RSE6_06127</name>
</gene>
<dbReference type="InterPro" id="IPR006565">
    <property type="entry name" value="BTP"/>
</dbReference>
<evidence type="ECO:0000256" key="3">
    <source>
        <dbReference type="ARBA" id="ARBA00023163"/>
    </source>
</evidence>
<dbReference type="SMART" id="SM00576">
    <property type="entry name" value="BTP"/>
    <property type="match status" value="1"/>
</dbReference>
<evidence type="ECO:0000256" key="2">
    <source>
        <dbReference type="ARBA" id="ARBA00023015"/>
    </source>
</evidence>
<evidence type="ECO:0000256" key="1">
    <source>
        <dbReference type="ARBA" id="ARBA00004123"/>
    </source>
</evidence>
<sequence>MTTPDALHHSLLRPCILHILRAAGYHSTRPSVLDTLTDLAARYIFLLAQTTAQHASLNHNTPELSLEIDIQDVRMAMQDCGILGPERVLEEQEWDLKQGLEGEDMRGVEGFLGWARGASNREIRRVALEGAEGGKEDYLMVLKKKHAAADEDARYTNTFLGKPSEIRAVKVEGGDVTSVKEWVERLQKPVVSTSIQSSRRQSSALSSLDDTMEDMEF</sequence>
<dbReference type="GO" id="GO:0046982">
    <property type="term" value="F:protein heterodimerization activity"/>
    <property type="evidence" value="ECO:0007669"/>
    <property type="project" value="InterPro"/>
</dbReference>
<reference evidence="8" key="1">
    <citation type="submission" date="2016-03" db="EMBL/GenBank/DDBJ databases">
        <authorList>
            <person name="Guldener U."/>
        </authorList>
    </citation>
    <scope>NUCLEOTIDE SEQUENCE [LARGE SCALE GENOMIC DNA]</scope>
</reference>
<keyword evidence="4" id="KW-0539">Nucleus</keyword>
<evidence type="ECO:0000259" key="6">
    <source>
        <dbReference type="SMART" id="SM00576"/>
    </source>
</evidence>
<name>A0A1E1M9Q2_RHYSE</name>
<evidence type="ECO:0000313" key="7">
    <source>
        <dbReference type="EMBL" id="CZT45778.1"/>
    </source>
</evidence>
<comment type="subcellular location">
    <subcellularLocation>
        <location evidence="1">Nucleus</location>
    </subcellularLocation>
</comment>
<protein>
    <submittedName>
        <fullName evidence="7">Related to TAF(II) complex (TBP-associated protein complex) component</fullName>
    </submittedName>
</protein>
<dbReference type="InterPro" id="IPR009072">
    <property type="entry name" value="Histone-fold"/>
</dbReference>
<keyword evidence="8" id="KW-1185">Reference proteome</keyword>
<dbReference type="Pfam" id="PF07524">
    <property type="entry name" value="Bromo_TP"/>
    <property type="match status" value="1"/>
</dbReference>
<feature type="compositionally biased region" description="Low complexity" evidence="5">
    <location>
        <begin position="193"/>
        <end position="208"/>
    </location>
</feature>
<keyword evidence="2" id="KW-0805">Transcription regulation</keyword>
<organism evidence="7 8">
    <name type="scientific">Rhynchosporium secalis</name>
    <name type="common">Barley scald fungus</name>
    <dbReference type="NCBI Taxonomy" id="38038"/>
    <lineage>
        <taxon>Eukaryota</taxon>
        <taxon>Fungi</taxon>
        <taxon>Dikarya</taxon>
        <taxon>Ascomycota</taxon>
        <taxon>Pezizomycotina</taxon>
        <taxon>Leotiomycetes</taxon>
        <taxon>Helotiales</taxon>
        <taxon>Ploettnerulaceae</taxon>
        <taxon>Rhynchosporium</taxon>
    </lineage>
</organism>
<keyword evidence="3" id="KW-0804">Transcription</keyword>
<dbReference type="Proteomes" id="UP000177625">
    <property type="component" value="Unassembled WGS sequence"/>
</dbReference>
<feature type="domain" description="Bromodomain associated" evidence="6">
    <location>
        <begin position="5"/>
        <end position="86"/>
    </location>
</feature>
<proteinExistence type="predicted"/>
<dbReference type="CDD" id="cd00076">
    <property type="entry name" value="HFD_SF"/>
    <property type="match status" value="1"/>
</dbReference>
<dbReference type="Gene3D" id="1.10.20.10">
    <property type="entry name" value="Histone, subunit A"/>
    <property type="match status" value="1"/>
</dbReference>
<evidence type="ECO:0000256" key="4">
    <source>
        <dbReference type="ARBA" id="ARBA00023242"/>
    </source>
</evidence>
<dbReference type="AlphaFoldDB" id="A0A1E1M9Q2"/>
<dbReference type="EMBL" id="FJVC01000222">
    <property type="protein sequence ID" value="CZT45778.1"/>
    <property type="molecule type" value="Genomic_DNA"/>
</dbReference>
<accession>A0A1E1M9Q2</accession>